<keyword evidence="1" id="KW-0732">Signal</keyword>
<feature type="chain" id="PRO_5014118602" evidence="1">
    <location>
        <begin position="23"/>
        <end position="177"/>
    </location>
</feature>
<reference evidence="3 4" key="1">
    <citation type="journal article" date="2015" name="Genome Announc.">
        <title>Complete genome sequence of Vibrio alginolyticus ATCC 17749.</title>
        <authorList>
            <person name="Liu X.F."/>
            <person name="Cao Y."/>
            <person name="Zhang H.L."/>
            <person name="Chen Y.J."/>
            <person name="Hu C.J."/>
        </authorList>
    </citation>
    <scope>NUCLEOTIDE SEQUENCE [LARGE SCALE GENOMIC DNA]</scope>
    <source>
        <strain evidence="4">ATCC 17749 / DSM 2171 / NBRC 15630 / NCIMB 1903 / NCTC 12160 / XII-53</strain>
    </source>
</reference>
<feature type="domain" description="Spore coat protein U/FanG" evidence="2">
    <location>
        <begin position="24"/>
        <end position="174"/>
    </location>
</feature>
<dbReference type="AlphaFoldDB" id="A0A2I3CIU9"/>
<dbReference type="PANTHER" id="PTHR37089">
    <property type="entry name" value="PROTEIN U-RELATED"/>
    <property type="match status" value="1"/>
</dbReference>
<sequence length="177" mass="19168">MTLVFRDFSLVAMSLCSLTVLADATQTFQVSATVDTGCLINGAVQEESATQAGQIGTLDFGEHSSVYATEVQGSITYSSSLTLSCTPGITMNVSVNGGMNASDGVRKLKHSEEATTVDYFLFQDLNYTQVLDIDTQYSVDTDQDPDNIQFPIWAKATINGNEMAGIYMDTLTLTLEW</sequence>
<gene>
    <name evidence="3" type="ORF">N646_3226</name>
</gene>
<evidence type="ECO:0000259" key="2">
    <source>
        <dbReference type="Pfam" id="PF05229"/>
    </source>
</evidence>
<protein>
    <submittedName>
        <fullName evidence="3">CsuB</fullName>
    </submittedName>
</protein>
<dbReference type="Pfam" id="PF05229">
    <property type="entry name" value="SCPU"/>
    <property type="match status" value="1"/>
</dbReference>
<evidence type="ECO:0000256" key="1">
    <source>
        <dbReference type="SAM" id="SignalP"/>
    </source>
</evidence>
<dbReference type="PANTHER" id="PTHR37089:SF3">
    <property type="entry name" value="EXPORTED PROTEIN"/>
    <property type="match status" value="1"/>
</dbReference>
<dbReference type="KEGG" id="vag:N646_3226"/>
<evidence type="ECO:0000313" key="3">
    <source>
        <dbReference type="EMBL" id="AGV19036.1"/>
    </source>
</evidence>
<name>A0A2I3CIU9_VIBAX</name>
<accession>A0A2I3CIU9</accession>
<dbReference type="InterPro" id="IPR007893">
    <property type="entry name" value="Spore_coat_U/FanG"/>
</dbReference>
<dbReference type="EMBL" id="CP006719">
    <property type="protein sequence ID" value="AGV19036.1"/>
    <property type="molecule type" value="Genomic_DNA"/>
</dbReference>
<dbReference type="InterPro" id="IPR053167">
    <property type="entry name" value="Spore_coat_component"/>
</dbReference>
<proteinExistence type="predicted"/>
<dbReference type="SMART" id="SM00972">
    <property type="entry name" value="SCPU"/>
    <property type="match status" value="1"/>
</dbReference>
<evidence type="ECO:0000313" key="4">
    <source>
        <dbReference type="Proteomes" id="UP000016714"/>
    </source>
</evidence>
<organism evidence="3 4">
    <name type="scientific">Vibrio alginolyticus (strain ATCC 17749 / DSM 2171 / NBRC 15630 / NCIMB 1903 / NCTC 12160 / XII-53)</name>
    <dbReference type="NCBI Taxonomy" id="1219076"/>
    <lineage>
        <taxon>Bacteria</taxon>
        <taxon>Pseudomonadati</taxon>
        <taxon>Pseudomonadota</taxon>
        <taxon>Gammaproteobacteria</taxon>
        <taxon>Vibrionales</taxon>
        <taxon>Vibrionaceae</taxon>
        <taxon>Vibrio</taxon>
    </lineage>
</organism>
<dbReference type="HOGENOM" id="CLU_103262_3_1_6"/>
<feature type="signal peptide" evidence="1">
    <location>
        <begin position="1"/>
        <end position="22"/>
    </location>
</feature>
<dbReference type="Proteomes" id="UP000016714">
    <property type="component" value="Chromosome 2"/>
</dbReference>